<name>A0A084W1P5_ANOSI</name>
<gene>
    <name evidence="3" type="ORF">ZHAS_00011976</name>
</gene>
<evidence type="ECO:0000313" key="4">
    <source>
        <dbReference type="EnsemblMetazoa" id="ASIC011976-PA"/>
    </source>
</evidence>
<dbReference type="EMBL" id="ATLV01019399">
    <property type="status" value="NOT_ANNOTATED_CDS"/>
    <property type="molecule type" value="Genomic_DNA"/>
</dbReference>
<accession>A0A084W1P5</accession>
<dbReference type="Pfam" id="PF16003">
    <property type="entry name" value="DUF4776"/>
    <property type="match status" value="1"/>
</dbReference>
<dbReference type="PANTHER" id="PTHR39079">
    <property type="entry name" value="FI08034P-RELATED"/>
    <property type="match status" value="1"/>
</dbReference>
<keyword evidence="5" id="KW-1185">Reference proteome</keyword>
<feature type="compositionally biased region" description="Polar residues" evidence="1">
    <location>
        <begin position="826"/>
        <end position="836"/>
    </location>
</feature>
<feature type="region of interest" description="Disordered" evidence="1">
    <location>
        <begin position="757"/>
        <end position="863"/>
    </location>
</feature>
<dbReference type="VEuPathDB" id="VectorBase:ASIS023163"/>
<evidence type="ECO:0000256" key="1">
    <source>
        <dbReference type="SAM" id="MobiDB-lite"/>
    </source>
</evidence>
<dbReference type="PANTHER" id="PTHR39079:SF1">
    <property type="entry name" value="GH11706P-RELATED"/>
    <property type="match status" value="1"/>
</dbReference>
<protein>
    <submittedName>
        <fullName evidence="3">AGAP013414-PA-like protein</fullName>
    </submittedName>
    <submittedName>
        <fullName evidence="4">DUF4776 domain-containing protein</fullName>
    </submittedName>
</protein>
<evidence type="ECO:0000259" key="2">
    <source>
        <dbReference type="Pfam" id="PF16003"/>
    </source>
</evidence>
<feature type="domain" description="DUF4776" evidence="2">
    <location>
        <begin position="489"/>
        <end position="769"/>
    </location>
</feature>
<feature type="compositionally biased region" description="Basic and acidic residues" evidence="1">
    <location>
        <begin position="793"/>
        <end position="807"/>
    </location>
</feature>
<dbReference type="EMBL" id="KE525269">
    <property type="protein sequence ID" value="KFB44139.1"/>
    <property type="molecule type" value="Genomic_DNA"/>
</dbReference>
<proteinExistence type="predicted"/>
<dbReference type="OrthoDB" id="7883086at2759"/>
<feature type="region of interest" description="Disordered" evidence="1">
    <location>
        <begin position="429"/>
        <end position="491"/>
    </location>
</feature>
<feature type="region of interest" description="Disordered" evidence="1">
    <location>
        <begin position="589"/>
        <end position="608"/>
    </location>
</feature>
<dbReference type="OMA" id="MNPLKDS"/>
<reference evidence="3 5" key="1">
    <citation type="journal article" date="2014" name="BMC Genomics">
        <title>Genome sequence of Anopheles sinensis provides insight into genetics basis of mosquito competence for malaria parasites.</title>
        <authorList>
            <person name="Zhou D."/>
            <person name="Zhang D."/>
            <person name="Ding G."/>
            <person name="Shi L."/>
            <person name="Hou Q."/>
            <person name="Ye Y."/>
            <person name="Xu Y."/>
            <person name="Zhou H."/>
            <person name="Xiong C."/>
            <person name="Li S."/>
            <person name="Yu J."/>
            <person name="Hong S."/>
            <person name="Yu X."/>
            <person name="Zou P."/>
            <person name="Chen C."/>
            <person name="Chang X."/>
            <person name="Wang W."/>
            <person name="Lv Y."/>
            <person name="Sun Y."/>
            <person name="Ma L."/>
            <person name="Shen B."/>
            <person name="Zhu C."/>
        </authorList>
    </citation>
    <scope>NUCLEOTIDE SEQUENCE [LARGE SCALE GENOMIC DNA]</scope>
</reference>
<evidence type="ECO:0000313" key="5">
    <source>
        <dbReference type="Proteomes" id="UP000030765"/>
    </source>
</evidence>
<dbReference type="InterPro" id="IPR031949">
    <property type="entry name" value="DUF4776"/>
</dbReference>
<dbReference type="VEuPathDB" id="VectorBase:ASIC011976"/>
<evidence type="ECO:0000313" key="3">
    <source>
        <dbReference type="EMBL" id="KFB44139.1"/>
    </source>
</evidence>
<dbReference type="Proteomes" id="UP000030765">
    <property type="component" value="Unassembled WGS sequence"/>
</dbReference>
<dbReference type="AlphaFoldDB" id="A0A084W1P5"/>
<feature type="compositionally biased region" description="Basic and acidic residues" evidence="1">
    <location>
        <begin position="441"/>
        <end position="451"/>
    </location>
</feature>
<dbReference type="STRING" id="74873.A0A084W1P5"/>
<reference evidence="4" key="2">
    <citation type="submission" date="2020-05" db="UniProtKB">
        <authorList>
            <consortium name="EnsemblMetazoa"/>
        </authorList>
    </citation>
    <scope>IDENTIFICATION</scope>
</reference>
<sequence length="876" mass="97422">MAFDSEANGWSDSNNFSLTLFIKLLELTDPKAGDEGTRFKLFLNCGKTSVNASGTLESLNEKKLANIIGLHTNAEQFVRFLNESNVEVTLMRDSCTVGRGQLRLKDTGAIDFDPKRVGGDPVLEKFPLLNENEEPIGLVTMVLRAERNEAPSVESVSEAKINTNDLLYVVNDERRRTREQQDSLERQLLVCNKCNILRSPDDFSCQYELIDGILHSKAVNSTEKEIERIKQKLNDVKLDETIGHRESVSVMGDVSGGKICGLCRGITITGVTCGRTEPSVTESKPSACNKRHVHRRSSEGNLGECKKVKQNLKPSARCCVRCKTSLNWMPEVCRCPKCGHKAQDPRNADNDAINRKKEFPNFTFDDGIASDKTNSPMMSGTNTLVASSNSCSICHIRRCRCVDCAYRTHHSEAGSSMIGTSEILNPGYGTAVRPLTRRSSTVRERQRREGEGLPVRPPSPRRSEQLRRVYTAKQGPKGGPQPTNGKGRLSGAQIRRNYNAFMRKVRQQNKNLYSYRFGRRHPGISVGHKSCMKQDHLVPAHMGWRWNTCIEGIGKRRPGWRPGAVRKPIMQLMQHFLKCYPMDNVPVSGPRGTHHRSPANKDHPADQKPTLHITKQYGEYSITMNPLKDSETLKIATDPYLPCKPIKFRLSKDPRLTKLYMLRDELKKKGLTLCGCRELENCEHRSEREKRILVEEIRRTAKRLGLPLDTTAADMPSRSESELDVEFTPPSAIIRPDLRQPDVIFAETQYCEDDFKLKPSFGKRQDPQNAAGNSKVPASRGSKTTGSRTPGHGKGDGVMHTPTETKAKQPPTRGDGVTRAPKETNAKSSPGSTVQGRKSIPPKGGDAANKGKPPVSEAKSTGVRISVAKAKVAAKK</sequence>
<dbReference type="EnsemblMetazoa" id="ASIC011976-RA">
    <property type="protein sequence ID" value="ASIC011976-PA"/>
    <property type="gene ID" value="ASIC011976"/>
</dbReference>
<organism evidence="3">
    <name type="scientific">Anopheles sinensis</name>
    <name type="common">Mosquito</name>
    <dbReference type="NCBI Taxonomy" id="74873"/>
    <lineage>
        <taxon>Eukaryota</taxon>
        <taxon>Metazoa</taxon>
        <taxon>Ecdysozoa</taxon>
        <taxon>Arthropoda</taxon>
        <taxon>Hexapoda</taxon>
        <taxon>Insecta</taxon>
        <taxon>Pterygota</taxon>
        <taxon>Neoptera</taxon>
        <taxon>Endopterygota</taxon>
        <taxon>Diptera</taxon>
        <taxon>Nematocera</taxon>
        <taxon>Culicoidea</taxon>
        <taxon>Culicidae</taxon>
        <taxon>Anophelinae</taxon>
        <taxon>Anopheles</taxon>
    </lineage>
</organism>